<feature type="transmembrane region" description="Helical" evidence="21">
    <location>
        <begin position="92"/>
        <end position="108"/>
    </location>
</feature>
<dbReference type="FunFam" id="1.10.287.70:FF:000049">
    <property type="entry name" value="Voltage-dependent sodium channel 2"/>
    <property type="match status" value="1"/>
</dbReference>
<keyword evidence="14 21" id="KW-0472">Membrane</keyword>
<keyword evidence="16" id="KW-0325">Glycoprotein</keyword>
<evidence type="ECO:0000256" key="13">
    <source>
        <dbReference type="ARBA" id="ARBA00023065"/>
    </source>
</evidence>
<evidence type="ECO:0000256" key="20">
    <source>
        <dbReference type="ARBA" id="ARBA00047025"/>
    </source>
</evidence>
<evidence type="ECO:0000256" key="17">
    <source>
        <dbReference type="ARBA" id="ARBA00023201"/>
    </source>
</evidence>
<evidence type="ECO:0000256" key="18">
    <source>
        <dbReference type="ARBA" id="ARBA00023303"/>
    </source>
</evidence>
<dbReference type="InterPro" id="IPR005821">
    <property type="entry name" value="Ion_trans_dom"/>
</dbReference>
<dbReference type="Pfam" id="PF06512">
    <property type="entry name" value="Na_trans_assoc"/>
    <property type="match status" value="1"/>
</dbReference>
<dbReference type="GeneTree" id="ENSGT00940000154992"/>
<feature type="transmembrane region" description="Helical" evidence="21">
    <location>
        <begin position="1486"/>
        <end position="1509"/>
    </location>
</feature>
<keyword evidence="27" id="KW-1185">Reference proteome</keyword>
<dbReference type="Gene3D" id="1.20.120.350">
    <property type="entry name" value="Voltage-gated potassium channels. Chain C"/>
    <property type="match status" value="3"/>
</dbReference>
<evidence type="ECO:0000256" key="2">
    <source>
        <dbReference type="ARBA" id="ARBA00006764"/>
    </source>
</evidence>
<keyword evidence="6" id="KW-0597">Phosphoprotein</keyword>
<dbReference type="SUPFAM" id="SSF81324">
    <property type="entry name" value="Voltage-gated potassium channels"/>
    <property type="match status" value="4"/>
</dbReference>
<keyword evidence="10 21" id="KW-0851">Voltage-gated channel</keyword>
<feature type="transmembrane region" description="Helical" evidence="21">
    <location>
        <begin position="128"/>
        <end position="153"/>
    </location>
</feature>
<dbReference type="PANTHER" id="PTHR10037:SF208">
    <property type="entry name" value="SODIUM CHANNEL PROTEIN TYPE 10 SUBUNIT ALPHA"/>
    <property type="match status" value="1"/>
</dbReference>
<dbReference type="GO" id="GO:0001518">
    <property type="term" value="C:voltage-gated sodium channel complex"/>
    <property type="evidence" value="ECO:0007669"/>
    <property type="project" value="UniProtKB-UniRule"/>
</dbReference>
<feature type="transmembrane region" description="Helical" evidence="21">
    <location>
        <begin position="712"/>
        <end position="737"/>
    </location>
</feature>
<feature type="transmembrane region" description="Helical" evidence="21">
    <location>
        <begin position="1380"/>
        <end position="1409"/>
    </location>
</feature>
<evidence type="ECO:0000313" key="26">
    <source>
        <dbReference type="Ensembl" id="ENSSPUP00000000919.1"/>
    </source>
</evidence>
<comment type="subcellular location">
    <subcellularLocation>
        <location evidence="1 21">Cell membrane</location>
        <topology evidence="1 21">Multi-pass membrane protein</topology>
    </subcellularLocation>
</comment>
<feature type="compositionally biased region" description="Low complexity" evidence="22">
    <location>
        <begin position="1704"/>
        <end position="1715"/>
    </location>
</feature>
<dbReference type="InterPro" id="IPR058542">
    <property type="entry name" value="IQ_SCN5A_C"/>
</dbReference>
<dbReference type="InterPro" id="IPR043203">
    <property type="entry name" value="VGCC_Ca_Na"/>
</dbReference>
<feature type="transmembrane region" description="Helical" evidence="21">
    <location>
        <begin position="192"/>
        <end position="208"/>
    </location>
</feature>
<evidence type="ECO:0000256" key="8">
    <source>
        <dbReference type="ARBA" id="ARBA00022737"/>
    </source>
</evidence>
<dbReference type="FunFam" id="1.10.287.70:FF:000001">
    <property type="entry name" value="Sodium channel protein"/>
    <property type="match status" value="1"/>
</dbReference>
<evidence type="ECO:0000256" key="9">
    <source>
        <dbReference type="ARBA" id="ARBA00022843"/>
    </source>
</evidence>
<dbReference type="Gene3D" id="1.10.287.70">
    <property type="match status" value="4"/>
</dbReference>
<evidence type="ECO:0000256" key="11">
    <source>
        <dbReference type="ARBA" id="ARBA00022989"/>
    </source>
</evidence>
<keyword evidence="15" id="KW-1015">Disulfide bond</keyword>
<feature type="transmembrane region" description="Helical" evidence="21">
    <location>
        <begin position="160"/>
        <end position="180"/>
    </location>
</feature>
<feature type="transmembrane region" description="Helical" evidence="21">
    <location>
        <begin position="950"/>
        <end position="968"/>
    </location>
</feature>
<evidence type="ECO:0000259" key="23">
    <source>
        <dbReference type="Pfam" id="PF00520"/>
    </source>
</evidence>
<feature type="domain" description="Ion transport" evidence="23">
    <location>
        <begin position="1267"/>
        <end position="1519"/>
    </location>
</feature>
<keyword evidence="4 21" id="KW-0894">Sodium channel</keyword>
<dbReference type="FunFam" id="1.20.120.350:FF:000065">
    <property type="entry name" value="Sodium channel protein"/>
    <property type="match status" value="1"/>
</dbReference>
<dbReference type="GO" id="GO:0005248">
    <property type="term" value="F:voltage-gated sodium channel activity"/>
    <property type="evidence" value="ECO:0007669"/>
    <property type="project" value="InterPro"/>
</dbReference>
<evidence type="ECO:0000256" key="3">
    <source>
        <dbReference type="ARBA" id="ARBA00022448"/>
    </source>
</evidence>
<evidence type="ECO:0000256" key="15">
    <source>
        <dbReference type="ARBA" id="ARBA00023157"/>
    </source>
</evidence>
<keyword evidence="5" id="KW-1003">Cell membrane</keyword>
<evidence type="ECO:0000256" key="6">
    <source>
        <dbReference type="ARBA" id="ARBA00022553"/>
    </source>
</evidence>
<dbReference type="InterPro" id="IPR001696">
    <property type="entry name" value="Na_channel_asu"/>
</dbReference>
<feature type="transmembrane region" description="Helical" evidence="21">
    <location>
        <begin position="229"/>
        <end position="246"/>
    </location>
</feature>
<evidence type="ECO:0000256" key="22">
    <source>
        <dbReference type="SAM" id="MobiDB-lite"/>
    </source>
</evidence>
<dbReference type="OMA" id="FWPALNK"/>
<evidence type="ECO:0000259" key="24">
    <source>
        <dbReference type="Pfam" id="PF06512"/>
    </source>
</evidence>
<reference evidence="26" key="2">
    <citation type="submission" date="2025-09" db="UniProtKB">
        <authorList>
            <consortium name="Ensembl"/>
        </authorList>
    </citation>
    <scope>IDENTIFICATION</scope>
</reference>
<dbReference type="Gene3D" id="1.20.5.1190">
    <property type="entry name" value="iswi atpase"/>
    <property type="match status" value="1"/>
</dbReference>
<dbReference type="CDD" id="cd13433">
    <property type="entry name" value="Na_channel_gate"/>
    <property type="match status" value="1"/>
</dbReference>
<feature type="domain" description="Ion transport" evidence="23">
    <location>
        <begin position="602"/>
        <end position="742"/>
    </location>
</feature>
<keyword evidence="17 21" id="KW-0739">Sodium transport</keyword>
<dbReference type="Gene3D" id="1.10.238.10">
    <property type="entry name" value="EF-hand"/>
    <property type="match status" value="1"/>
</dbReference>
<evidence type="ECO:0000256" key="14">
    <source>
        <dbReference type="ARBA" id="ARBA00023136"/>
    </source>
</evidence>
<dbReference type="FunFam" id="1.10.238.10:FF:000002">
    <property type="entry name" value="Sodium channel protein"/>
    <property type="match status" value="1"/>
</dbReference>
<keyword evidence="13 21" id="KW-0406">Ion transport</keyword>
<evidence type="ECO:0000256" key="19">
    <source>
        <dbReference type="ARBA" id="ARBA00025291"/>
    </source>
</evidence>
<dbReference type="Proteomes" id="UP000694392">
    <property type="component" value="Unplaced"/>
</dbReference>
<dbReference type="Pfam" id="PF24609">
    <property type="entry name" value="IQ_SCN5A_C"/>
    <property type="match status" value="1"/>
</dbReference>
<feature type="domain" description="Ion transport" evidence="23">
    <location>
        <begin position="135"/>
        <end position="413"/>
    </location>
</feature>
<feature type="compositionally biased region" description="Polar residues" evidence="22">
    <location>
        <begin position="1716"/>
        <end position="1728"/>
    </location>
</feature>
<comment type="caution">
    <text evidence="21">Lacks conserved residue(s) required for the propagation of feature annotation.</text>
</comment>
<feature type="transmembrane region" description="Helical" evidence="21">
    <location>
        <begin position="1070"/>
        <end position="1096"/>
    </location>
</feature>
<dbReference type="PRINTS" id="PR00170">
    <property type="entry name" value="NACHANNEL"/>
</dbReference>
<dbReference type="FunFam" id="1.20.5.1190:FF:000001">
    <property type="entry name" value="Sodium channel protein"/>
    <property type="match status" value="1"/>
</dbReference>
<dbReference type="FunFam" id="1.20.120.350:FF:000003">
    <property type="entry name" value="Voltage-dependent sodium channel"/>
    <property type="match status" value="1"/>
</dbReference>
<keyword evidence="8" id="KW-0677">Repeat</keyword>
<evidence type="ECO:0000256" key="12">
    <source>
        <dbReference type="ARBA" id="ARBA00023053"/>
    </source>
</evidence>
<feature type="transmembrane region" description="Helical" evidence="21">
    <location>
        <begin position="586"/>
        <end position="606"/>
    </location>
</feature>
<comment type="similarity">
    <text evidence="2">Belongs to the sodium channel (TC 1.A.1.10) family. Nav1.8/SCN10A subfamily.</text>
</comment>
<comment type="function">
    <text evidence="21">Mediates the voltage-dependent sodium ion permeability of excitable membranes. Assuming opened or closed conformations in response to the voltage difference across the membrane, the protein forms a sodium-selective channel through which Na(+) ions may pass in accordance with their electrochemical gradient.</text>
</comment>
<protein>
    <recommendedName>
        <fullName evidence="21">Sodium channel protein</fullName>
    </recommendedName>
</protein>
<feature type="transmembrane region" description="Helical" evidence="21">
    <location>
        <begin position="535"/>
        <end position="552"/>
    </location>
</feature>
<feature type="domain" description="Ion transport" evidence="23">
    <location>
        <begin position="948"/>
        <end position="1220"/>
    </location>
</feature>
<keyword evidence="9" id="KW-0832">Ubl conjugation</keyword>
<dbReference type="InterPro" id="IPR027359">
    <property type="entry name" value="Volt_channel_dom_sf"/>
</dbReference>
<dbReference type="GO" id="GO:0086010">
    <property type="term" value="P:membrane depolarization during action potential"/>
    <property type="evidence" value="ECO:0007669"/>
    <property type="project" value="TreeGrafter"/>
</dbReference>
<keyword evidence="18 21" id="KW-0407">Ion channel</keyword>
<evidence type="ECO:0000256" key="5">
    <source>
        <dbReference type="ARBA" id="ARBA00022475"/>
    </source>
</evidence>
<feature type="transmembrane region" description="Helical" evidence="21">
    <location>
        <begin position="1332"/>
        <end position="1350"/>
    </location>
</feature>
<comment type="subunit">
    <text evidence="20">The channel consists of an ion conducting pore forming alpha-subunit regulated by one or more associated auxiliary subunits SCN1B, SCN2B and SCN3B; electrophysiological properties may vary depending on the type of the associated beta subunits. Found in a number of complexes with PRX, DYNLT1 and PDZD2. Interacts with proteins such as FSTL1, PRX, DYNLT1, PDZD2, S100A10 and many others. Interacts with NEDD4 and NEDD4L.</text>
</comment>
<feature type="domain" description="SCN5A-like C-terminal IQ motif" evidence="25">
    <location>
        <begin position="1631"/>
        <end position="1664"/>
    </location>
</feature>
<evidence type="ECO:0000256" key="1">
    <source>
        <dbReference type="ARBA" id="ARBA00004651"/>
    </source>
</evidence>
<proteinExistence type="inferred from homology"/>
<feature type="transmembrane region" description="Helical" evidence="21">
    <location>
        <begin position="380"/>
        <end position="407"/>
    </location>
</feature>
<evidence type="ECO:0000313" key="27">
    <source>
        <dbReference type="Proteomes" id="UP000694392"/>
    </source>
</evidence>
<feature type="transmembrane region" description="Helical" evidence="21">
    <location>
        <begin position="1259"/>
        <end position="1282"/>
    </location>
</feature>
<dbReference type="InterPro" id="IPR010526">
    <property type="entry name" value="Na_trans_assoc_dom"/>
</dbReference>
<evidence type="ECO:0000259" key="25">
    <source>
        <dbReference type="Pfam" id="PF24609"/>
    </source>
</evidence>
<evidence type="ECO:0000256" key="10">
    <source>
        <dbReference type="ARBA" id="ARBA00022882"/>
    </source>
</evidence>
<accession>A0A8D0G2N2</accession>
<feature type="transmembrane region" description="Helical" evidence="21">
    <location>
        <begin position="626"/>
        <end position="646"/>
    </location>
</feature>
<evidence type="ECO:0000256" key="7">
    <source>
        <dbReference type="ARBA" id="ARBA00022692"/>
    </source>
</evidence>
<feature type="transmembrane region" description="Helical" evidence="21">
    <location>
        <begin position="1302"/>
        <end position="1320"/>
    </location>
</feature>
<feature type="region of interest" description="Disordered" evidence="22">
    <location>
        <begin position="1698"/>
        <end position="1728"/>
    </location>
</feature>
<evidence type="ECO:0000256" key="16">
    <source>
        <dbReference type="ARBA" id="ARBA00023180"/>
    </source>
</evidence>
<name>A0A8D0G2N2_SPHPU</name>
<dbReference type="PANTHER" id="PTHR10037">
    <property type="entry name" value="VOLTAGE-GATED CATION CHANNEL CALCIUM AND SODIUM"/>
    <property type="match status" value="1"/>
</dbReference>
<keyword evidence="7 21" id="KW-0812">Transmembrane</keyword>
<dbReference type="Ensembl" id="ENSSPUT00000000970.1">
    <property type="protein sequence ID" value="ENSSPUP00000000919.1"/>
    <property type="gene ID" value="ENSSPUG00000000711.1"/>
</dbReference>
<reference evidence="26" key="1">
    <citation type="submission" date="2025-08" db="UniProtKB">
        <authorList>
            <consortium name="Ensembl"/>
        </authorList>
    </citation>
    <scope>IDENTIFICATION</scope>
</reference>
<organism evidence="26 27">
    <name type="scientific">Sphenodon punctatus</name>
    <name type="common">Tuatara</name>
    <name type="synonym">Hatteria punctata</name>
    <dbReference type="NCBI Taxonomy" id="8508"/>
    <lineage>
        <taxon>Eukaryota</taxon>
        <taxon>Metazoa</taxon>
        <taxon>Chordata</taxon>
        <taxon>Craniata</taxon>
        <taxon>Vertebrata</taxon>
        <taxon>Euteleostomi</taxon>
        <taxon>Lepidosauria</taxon>
        <taxon>Sphenodontia</taxon>
        <taxon>Sphenodontidae</taxon>
        <taxon>Sphenodon</taxon>
    </lineage>
</organism>
<feature type="transmembrane region" description="Helical" evidence="21">
    <location>
        <begin position="252"/>
        <end position="272"/>
    </location>
</feature>
<evidence type="ECO:0000256" key="4">
    <source>
        <dbReference type="ARBA" id="ARBA00022461"/>
    </source>
</evidence>
<keyword evidence="11 21" id="KW-1133">Transmembrane helix</keyword>
<dbReference type="InterPro" id="IPR044564">
    <property type="entry name" value="Na_chnl_inactivation_gate"/>
</dbReference>
<evidence type="ECO:0000256" key="21">
    <source>
        <dbReference type="RuleBase" id="RU361132"/>
    </source>
</evidence>
<dbReference type="GO" id="GO:0019228">
    <property type="term" value="P:neuronal action potential"/>
    <property type="evidence" value="ECO:0007669"/>
    <property type="project" value="TreeGrafter"/>
</dbReference>
<comment type="function">
    <text evidence="19">Tetrodotoxin-resistant channel that mediates the voltage-dependent sodium ion permeability of excitable membranes. Assuming opened or closed conformations in response to the voltage difference across the membrane, the protein forms a sodium-selective channel through which sodium ions may pass in accordance with their electrochemical gradient. Plays a role in neuropathic pain mechanisms.</text>
</comment>
<feature type="transmembrane region" description="Helical" evidence="21">
    <location>
        <begin position="1187"/>
        <end position="1211"/>
    </location>
</feature>
<keyword evidence="12 21" id="KW-0915">Sodium</keyword>
<feature type="domain" description="Sodium ion transport-associated" evidence="24">
    <location>
        <begin position="752"/>
        <end position="944"/>
    </location>
</feature>
<sequence length="1728" mass="198434">MKRRFFRFTPESLDEIEKRIAERKAKCAKEECGDQQEEEEELHPQLDLKMFKKLPDFHGELPPWLIGEPLEDFDPYYKNHKTFMVLNSRKRIFRFTATDALFIFSPFHPIRRLAIKIFFYSFAIEGSFLNSLFTLFIMFITITVLINCVVMLISTHGEEVYAFIGIYSFELVVKVLARGFVLNKFTYLRDPWNILDFFVIIVTYVTVARPQFNVSALRSFRVLRTLKTISALPGLKVIVGSLIQSVKKLANVMFLTVFFLSVFALVGLQLFMGQLKYNCALSDPTNNDSDNVISCRQNISGKQVFFKKMNSSNDILLCQPNTNDSCPLGYKCVKTEYNPDYGYTSFDHFGWAFLSLFRLMTQDSWERLYRQIIRTSGKGAIFFFMLIIFLCSFYLFNLILAVVTMAYEEQNRAALDKTKPREKFFQKAKEVFMQETKCFSASSSVHFVLFSIPKKQTLTSYQLPVDALNDPLQNHRLMSVACVLSKTMGKSQKTLKFPPCLKRFIQKYFIWDCSPRWLEFKGSVKSIIMDPLTELIITLCIVVNTVFLTLEYDRDLTTVICISNGVFTGIFTAEMIFKIIALDPYYYFQDSWNIFDSIIIIIVRIFKLARFWPALNTLMKIMRNSIGGLSNLTLILIITVFIFAVVGKQVLGELYHNKNYTINFERCNGTKPIKLRWHMGDFFHSFLIVFRILCGEWIDIMWECMQIASPQLCIPVFMTILVIGNLVVLNLFIALLLSSFSADDQPETDESGNKHKLHLALARIQRGLTFVKYLLWDLCCSRLMQRLKTATSKKANKVSVTAQCRNGNKLTTVEMEVGLNGELTTPTDSRIYRVCENEGFMTNHDMFVCVPIAERELSLEDSDNEEIAITDLECSKPIPDNTSYSIASTVDLLNLEEVGEKVVKLKEPKDCFTKSCVKFFPCCEVNTNKFPGGTWWRLRKTCYRIVKHSWFENFIIFMILLSSAALVFEDIHLDERKNIKTILNYADKLFAYIFLMEMLLKWTAYGFKSYFTNGWCCLDFIIVCVSITVKHSCSLCRSDPCESNFSIKSIRILRALRPLRAFSKFEGVKVAVNALVGAFPSIVNVLLVCIVVWLLFNLVGVKTFGGKFWSCENTDIHKKECLLLNKTTCINSNDTWKNTRVNFDNPGMGYLALLQVATFKGWMNIMYAAVDSCGVDNQPCFEKNLYMYLYFVIFIIFGSFFMLNLFTGVVINNFNQQRKKIKVIFLTEEQKKYYNAMKKLGSKKPQKPIPRPLNKYQRFLFDIVSSSAFDIAIVCLICLNMIVMMAEADDHTKEIKGVFDKINLFFVGIFTGECIMKILALRHYFFTIGWNIFDLVIVILSLVSAGIQSIDFPPTLLRIIRLVRIGRVLRLIRSARGIRVLLFALLMSLPALFNIGLLLFLIMFIYAIFGMASFACVKWEDGIDNIFNFQTFFSSMLCLFQITTSAGWDGLLSPLLDLNSNSNSCASNLKTNNTACVNLRIRNLGLIYFVSYVVISFLVVVNMYIAVILENFNIATEESTEPLSEDDFDIFYEIWGKFDPQATQFIAYSALSDFADALAEPLRIPKPNRLQLIAMDLPMVSGDKIHCLDILFAFTKRVLGDSGEMSSFESQMETNFMIANQANASYVPITTTLRRKHEDVSAIIIQRAFRRYLLQRSVKQTSFLYHLKTCEDDNFKYAPEKEGPIAFMLHKNDGRQLDKSETTSSIDIPLSDLSDTGATTVSDTSKWE</sequence>
<keyword evidence="3 21" id="KW-0813">Transport</keyword>
<dbReference type="Pfam" id="PF00520">
    <property type="entry name" value="Ion_trans"/>
    <property type="match status" value="4"/>
</dbReference>
<feature type="transmembrane region" description="Helical" evidence="21">
    <location>
        <begin position="559"/>
        <end position="580"/>
    </location>
</feature>